<dbReference type="AlphaFoldDB" id="A0A9D3U8X3"/>
<dbReference type="EMBL" id="JAIQCV010000013">
    <property type="protein sequence ID" value="KAH1031951.1"/>
    <property type="molecule type" value="Genomic_DNA"/>
</dbReference>
<accession>A0A9D3U8X3</accession>
<gene>
    <name evidence="1" type="ORF">J1N35_044125</name>
</gene>
<keyword evidence="2" id="KW-1185">Reference proteome</keyword>
<evidence type="ECO:0000313" key="1">
    <source>
        <dbReference type="EMBL" id="KAH1031951.1"/>
    </source>
</evidence>
<reference evidence="1 2" key="1">
    <citation type="journal article" date="2021" name="Plant Biotechnol. J.">
        <title>Multi-omics assisted identification of the key and species-specific regulatory components of drought-tolerant mechanisms in Gossypium stocksii.</title>
        <authorList>
            <person name="Yu D."/>
            <person name="Ke L."/>
            <person name="Zhang D."/>
            <person name="Wu Y."/>
            <person name="Sun Y."/>
            <person name="Mei J."/>
            <person name="Sun J."/>
            <person name="Sun Y."/>
        </authorList>
    </citation>
    <scope>NUCLEOTIDE SEQUENCE [LARGE SCALE GENOMIC DNA]</scope>
    <source>
        <strain evidence="2">cv. E1</strain>
        <tissue evidence="1">Leaf</tissue>
    </source>
</reference>
<evidence type="ECO:0000313" key="2">
    <source>
        <dbReference type="Proteomes" id="UP000828251"/>
    </source>
</evidence>
<sequence length="108" mass="12392">MFNKASIKMTKGINEKIETREIVEGKKANKSRDMISALEVRDDVLKAVVLTLKEQIEELKGELTIYRVVLGNRMLVVVLKTTVDNTKLKEFKGMRSAKDMDNFLWGME</sequence>
<protein>
    <submittedName>
        <fullName evidence="1">Uncharacterized protein</fullName>
    </submittedName>
</protein>
<proteinExistence type="predicted"/>
<dbReference type="OrthoDB" id="10471964at2759"/>
<name>A0A9D3U8X3_9ROSI</name>
<comment type="caution">
    <text evidence="1">The sequence shown here is derived from an EMBL/GenBank/DDBJ whole genome shotgun (WGS) entry which is preliminary data.</text>
</comment>
<organism evidence="1 2">
    <name type="scientific">Gossypium stocksii</name>
    <dbReference type="NCBI Taxonomy" id="47602"/>
    <lineage>
        <taxon>Eukaryota</taxon>
        <taxon>Viridiplantae</taxon>
        <taxon>Streptophyta</taxon>
        <taxon>Embryophyta</taxon>
        <taxon>Tracheophyta</taxon>
        <taxon>Spermatophyta</taxon>
        <taxon>Magnoliopsida</taxon>
        <taxon>eudicotyledons</taxon>
        <taxon>Gunneridae</taxon>
        <taxon>Pentapetalae</taxon>
        <taxon>rosids</taxon>
        <taxon>malvids</taxon>
        <taxon>Malvales</taxon>
        <taxon>Malvaceae</taxon>
        <taxon>Malvoideae</taxon>
        <taxon>Gossypium</taxon>
    </lineage>
</organism>
<dbReference type="Proteomes" id="UP000828251">
    <property type="component" value="Unassembled WGS sequence"/>
</dbReference>